<dbReference type="AlphaFoldDB" id="A0A2G9CAW4"/>
<proteinExistence type="predicted"/>
<dbReference type="Proteomes" id="UP000231501">
    <property type="component" value="Unassembled WGS sequence"/>
</dbReference>
<accession>A0A2G9CAW4</accession>
<dbReference type="EMBL" id="PEOG01000019">
    <property type="protein sequence ID" value="PIM53568.1"/>
    <property type="molecule type" value="Genomic_DNA"/>
</dbReference>
<reference evidence="1 2" key="1">
    <citation type="submission" date="2017-11" db="EMBL/GenBank/DDBJ databases">
        <title>Draft genome sequence of Mitsuaria sp. HWN-4.</title>
        <authorList>
            <person name="Gundlapally S.R."/>
        </authorList>
    </citation>
    <scope>NUCLEOTIDE SEQUENCE [LARGE SCALE GENOMIC DNA]</scope>
    <source>
        <strain evidence="1 2">HWN-4</strain>
    </source>
</reference>
<evidence type="ECO:0000313" key="2">
    <source>
        <dbReference type="Proteomes" id="UP000231501"/>
    </source>
</evidence>
<gene>
    <name evidence="1" type="ORF">CS062_08820</name>
</gene>
<keyword evidence="2" id="KW-1185">Reference proteome</keyword>
<evidence type="ECO:0000313" key="1">
    <source>
        <dbReference type="EMBL" id="PIM53568.1"/>
    </source>
</evidence>
<organism evidence="1 2">
    <name type="scientific">Roseateles chitinivorans</name>
    <dbReference type="NCBI Taxonomy" id="2917965"/>
    <lineage>
        <taxon>Bacteria</taxon>
        <taxon>Pseudomonadati</taxon>
        <taxon>Pseudomonadota</taxon>
        <taxon>Betaproteobacteria</taxon>
        <taxon>Burkholderiales</taxon>
        <taxon>Sphaerotilaceae</taxon>
        <taxon>Roseateles</taxon>
    </lineage>
</organism>
<name>A0A2G9CAW4_9BURK</name>
<protein>
    <submittedName>
        <fullName evidence="1">Uncharacterized protein</fullName>
    </submittedName>
</protein>
<sequence length="193" mass="21585">MLGLRQDTSTLANKGRGIYDDYIVVLNAWGQRGHAHLFPATTEPTAQYAQRASVTASGARVDARYKDVRFKEAHGADVDRDGIRDAGRLAAGTYFFTELPRIFLKDRAFWATTDQTVERDTDGDGRFTLADRDRIDRHGVGRTMYIHQGGPTTNPAVNTWSAGCQTVPQNHYPRFLGSLGARPKFFYVLVDCR</sequence>
<comment type="caution">
    <text evidence="1">The sequence shown here is derived from an EMBL/GenBank/DDBJ whole genome shotgun (WGS) entry which is preliminary data.</text>
</comment>